<feature type="transmembrane region" description="Helical" evidence="2">
    <location>
        <begin position="21"/>
        <end position="43"/>
    </location>
</feature>
<feature type="transmembrane region" description="Helical" evidence="2">
    <location>
        <begin position="63"/>
        <end position="83"/>
    </location>
</feature>
<reference evidence="5" key="1">
    <citation type="submission" date="2016-04" db="UniProtKB">
        <authorList>
            <consortium name="WormBaseParasite"/>
        </authorList>
    </citation>
    <scope>IDENTIFICATION</scope>
</reference>
<name>A0A158QZ06_NIPBR</name>
<feature type="compositionally biased region" description="Polar residues" evidence="1">
    <location>
        <begin position="182"/>
        <end position="194"/>
    </location>
</feature>
<dbReference type="PANTHER" id="PTHR38640">
    <property type="entry name" value="GEO09659P1"/>
    <property type="match status" value="1"/>
</dbReference>
<keyword evidence="4" id="KW-1185">Reference proteome</keyword>
<feature type="transmembrane region" description="Helical" evidence="2">
    <location>
        <begin position="104"/>
        <end position="121"/>
    </location>
</feature>
<evidence type="ECO:0000313" key="3">
    <source>
        <dbReference type="EMBL" id="VDL72894.1"/>
    </source>
</evidence>
<dbReference type="EMBL" id="UYSL01020122">
    <property type="protein sequence ID" value="VDL72894.1"/>
    <property type="molecule type" value="Genomic_DNA"/>
</dbReference>
<evidence type="ECO:0000256" key="2">
    <source>
        <dbReference type="SAM" id="Phobius"/>
    </source>
</evidence>
<dbReference type="AlphaFoldDB" id="A0A158QZ06"/>
<evidence type="ECO:0000313" key="5">
    <source>
        <dbReference type="WBParaSite" id="NBR_0000930401-mRNA-1"/>
    </source>
</evidence>
<organism evidence="5">
    <name type="scientific">Nippostrongylus brasiliensis</name>
    <name type="common">Rat hookworm</name>
    <dbReference type="NCBI Taxonomy" id="27835"/>
    <lineage>
        <taxon>Eukaryota</taxon>
        <taxon>Metazoa</taxon>
        <taxon>Ecdysozoa</taxon>
        <taxon>Nematoda</taxon>
        <taxon>Chromadorea</taxon>
        <taxon>Rhabditida</taxon>
        <taxon>Rhabditina</taxon>
        <taxon>Rhabditomorpha</taxon>
        <taxon>Strongyloidea</taxon>
        <taxon>Heligmosomidae</taxon>
        <taxon>Nippostrongylus</taxon>
    </lineage>
</organism>
<keyword evidence="2" id="KW-1133">Transmembrane helix</keyword>
<dbReference type="PANTHER" id="PTHR38640:SF1">
    <property type="entry name" value="GEO09659P1"/>
    <property type="match status" value="1"/>
</dbReference>
<evidence type="ECO:0000313" key="4">
    <source>
        <dbReference type="Proteomes" id="UP000271162"/>
    </source>
</evidence>
<dbReference type="OMA" id="SYIYTRE"/>
<dbReference type="Proteomes" id="UP000271162">
    <property type="component" value="Unassembled WGS sequence"/>
</dbReference>
<evidence type="ECO:0000256" key="1">
    <source>
        <dbReference type="SAM" id="MobiDB-lite"/>
    </source>
</evidence>
<gene>
    <name evidence="3" type="ORF">NBR_LOCUS9305</name>
</gene>
<dbReference type="WBParaSite" id="NBR_0000930401-mRNA-1">
    <property type="protein sequence ID" value="NBR_0000930401-mRNA-1"/>
    <property type="gene ID" value="NBR_0000930401"/>
</dbReference>
<keyword evidence="2" id="KW-0472">Membrane</keyword>
<feature type="region of interest" description="Disordered" evidence="1">
    <location>
        <begin position="181"/>
        <end position="221"/>
    </location>
</feature>
<protein>
    <submittedName>
        <fullName evidence="5">GtrA domain-containing protein</fullName>
    </submittedName>
</protein>
<sequence length="221" mass="24687">MGAPSRPSWVSYFPPLTFRSFLRHYLPASGAVSHTLFAVHIFNPSFVSRANFTACRMFTVGDLAVSNSILFTANIGLGFYVYFRHHLHRLRPWDRVEFSVFSTTMFNFGSLLAAVLIKALLPNRTPTWTRCLLGSALSVYLLTRAHKYLRYVDERSARKSPTPRSVRSPVTYLEKNGKASAAFTSPTNGTTVVSNGRDHHLHNGGNESGYNTLRSNGDTLP</sequence>
<keyword evidence="2" id="KW-0812">Transmembrane</keyword>
<accession>A0A158QZ06</accession>
<proteinExistence type="predicted"/>
<reference evidence="3 4" key="2">
    <citation type="submission" date="2018-11" db="EMBL/GenBank/DDBJ databases">
        <authorList>
            <consortium name="Pathogen Informatics"/>
        </authorList>
    </citation>
    <scope>NUCLEOTIDE SEQUENCE [LARGE SCALE GENOMIC DNA]</scope>
</reference>
<feature type="compositionally biased region" description="Polar residues" evidence="1">
    <location>
        <begin position="208"/>
        <end position="221"/>
    </location>
</feature>